<gene>
    <name evidence="3" type="ORF">C5469_15340</name>
</gene>
<proteinExistence type="predicted"/>
<dbReference type="Gene3D" id="2.60.120.10">
    <property type="entry name" value="Jelly Rolls"/>
    <property type="match status" value="1"/>
</dbReference>
<dbReference type="InterPro" id="IPR011051">
    <property type="entry name" value="RmlC_Cupin_sf"/>
</dbReference>
<dbReference type="RefSeq" id="WP_166308334.1">
    <property type="nucleotide sequence ID" value="NZ_CAWPIB010000015.1"/>
</dbReference>
<dbReference type="SUPFAM" id="SSF51182">
    <property type="entry name" value="RmlC-like cupins"/>
    <property type="match status" value="1"/>
</dbReference>
<evidence type="ECO:0000313" key="4">
    <source>
        <dbReference type="Proteomes" id="UP000591844"/>
    </source>
</evidence>
<accession>A0A7X5TH47</accession>
<keyword evidence="2" id="KW-0808">Transferase</keyword>
<dbReference type="InterPro" id="IPR014710">
    <property type="entry name" value="RmlC-like_jellyroll"/>
</dbReference>
<name>A0A7X5TH47_9GAMM</name>
<reference evidence="3 4" key="1">
    <citation type="submission" date="2018-02" db="EMBL/GenBank/DDBJ databases">
        <authorList>
            <person name="Machado R.A."/>
        </authorList>
    </citation>
    <scope>NUCLEOTIDE SEQUENCE [LARGE SCALE GENOMIC DNA]</scope>
    <source>
        <strain evidence="3 4">DSM 19724</strain>
    </source>
</reference>
<keyword evidence="1" id="KW-0328">Glycosyltransferase</keyword>
<keyword evidence="4" id="KW-1185">Reference proteome</keyword>
<evidence type="ECO:0000256" key="2">
    <source>
        <dbReference type="ARBA" id="ARBA00022679"/>
    </source>
</evidence>
<comment type="caution">
    <text evidence="3">The sequence shown here is derived from an EMBL/GenBank/DDBJ whole genome shotgun (WGS) entry which is preliminary data.</text>
</comment>
<organism evidence="3 4">
    <name type="scientific">Photorhabdus cinerea</name>
    <dbReference type="NCBI Taxonomy" id="471575"/>
    <lineage>
        <taxon>Bacteria</taxon>
        <taxon>Pseudomonadati</taxon>
        <taxon>Pseudomonadota</taxon>
        <taxon>Gammaproteobacteria</taxon>
        <taxon>Enterobacterales</taxon>
        <taxon>Morganellaceae</taxon>
        <taxon>Photorhabdus</taxon>
    </lineage>
</organism>
<dbReference type="EMBL" id="PUJW01000015">
    <property type="protein sequence ID" value="NHB93436.1"/>
    <property type="molecule type" value="Genomic_DNA"/>
</dbReference>
<protein>
    <submittedName>
        <fullName evidence="3">Uncharacterized protein</fullName>
    </submittedName>
</protein>
<evidence type="ECO:0000313" key="3">
    <source>
        <dbReference type="EMBL" id="NHB93436.1"/>
    </source>
</evidence>
<dbReference type="InterPro" id="IPR009664">
    <property type="entry name" value="Ppnp"/>
</dbReference>
<dbReference type="Proteomes" id="UP000591844">
    <property type="component" value="Unassembled WGS sequence"/>
</dbReference>
<evidence type="ECO:0000256" key="1">
    <source>
        <dbReference type="ARBA" id="ARBA00022676"/>
    </source>
</evidence>
<sequence>MCNGRYKFVETYIFFDGRSVLRNFQDEDDNLVTFGFMAKGKYRWLAETTENFRIYSGVASFTIEGKRRLLQSGDEIIVPKDLTFEVEVIEHLDYRCFYD</sequence>
<dbReference type="Pfam" id="PF06865">
    <property type="entry name" value="Ppnp"/>
    <property type="match status" value="1"/>
</dbReference>
<dbReference type="AlphaFoldDB" id="A0A7X5TH47"/>
<dbReference type="GO" id="GO:0016757">
    <property type="term" value="F:glycosyltransferase activity"/>
    <property type="evidence" value="ECO:0007669"/>
    <property type="project" value="UniProtKB-KW"/>
</dbReference>